<feature type="domain" description="BHLH" evidence="8">
    <location>
        <begin position="48"/>
        <end position="100"/>
    </location>
</feature>
<keyword evidence="5" id="KW-0539">Nucleus</keyword>
<evidence type="ECO:0000313" key="10">
    <source>
        <dbReference type="Proteomes" id="UP001479436"/>
    </source>
</evidence>
<dbReference type="PANTHER" id="PTHR10328:SF3">
    <property type="entry name" value="PROTEIN MAX"/>
    <property type="match status" value="1"/>
</dbReference>
<feature type="compositionally biased region" description="Basic and acidic residues" evidence="7">
    <location>
        <begin position="181"/>
        <end position="199"/>
    </location>
</feature>
<dbReference type="PANTHER" id="PTHR10328">
    <property type="entry name" value="PROTEIN MAX MYC-ASSOCIATED FACTOR X"/>
    <property type="match status" value="1"/>
</dbReference>
<dbReference type="Pfam" id="PF00010">
    <property type="entry name" value="HLH"/>
    <property type="match status" value="1"/>
</dbReference>
<dbReference type="PROSITE" id="PS50888">
    <property type="entry name" value="BHLH"/>
    <property type="match status" value="1"/>
</dbReference>
<evidence type="ECO:0000256" key="2">
    <source>
        <dbReference type="ARBA" id="ARBA00023125"/>
    </source>
</evidence>
<evidence type="ECO:0000256" key="4">
    <source>
        <dbReference type="ARBA" id="ARBA00023163"/>
    </source>
</evidence>
<proteinExistence type="predicted"/>
<dbReference type="InterPro" id="IPR011598">
    <property type="entry name" value="bHLH_dom"/>
</dbReference>
<evidence type="ECO:0000256" key="5">
    <source>
        <dbReference type="ARBA" id="ARBA00023242"/>
    </source>
</evidence>
<keyword evidence="1" id="KW-0805">Transcription regulation</keyword>
<name>A0ABR2WRS9_9FUNG</name>
<comment type="caution">
    <text evidence="9">The sequence shown here is derived from an EMBL/GenBank/DDBJ whole genome shotgun (WGS) entry which is preliminary data.</text>
</comment>
<feature type="region of interest" description="Disordered" evidence="7">
    <location>
        <begin position="181"/>
        <end position="210"/>
    </location>
</feature>
<dbReference type="InterPro" id="IPR036638">
    <property type="entry name" value="HLH_DNA-bd_sf"/>
</dbReference>
<dbReference type="SMART" id="SM00353">
    <property type="entry name" value="HLH"/>
    <property type="match status" value="1"/>
</dbReference>
<reference evidence="9 10" key="1">
    <citation type="submission" date="2023-04" db="EMBL/GenBank/DDBJ databases">
        <title>Genome of Basidiobolus ranarum AG-B5.</title>
        <authorList>
            <person name="Stajich J.E."/>
            <person name="Carter-House D."/>
            <person name="Gryganskyi A."/>
        </authorList>
    </citation>
    <scope>NUCLEOTIDE SEQUENCE [LARGE SCALE GENOMIC DNA]</scope>
    <source>
        <strain evidence="9 10">AG-B5</strain>
    </source>
</reference>
<organism evidence="9 10">
    <name type="scientific">Basidiobolus ranarum</name>
    <dbReference type="NCBI Taxonomy" id="34480"/>
    <lineage>
        <taxon>Eukaryota</taxon>
        <taxon>Fungi</taxon>
        <taxon>Fungi incertae sedis</taxon>
        <taxon>Zoopagomycota</taxon>
        <taxon>Entomophthoromycotina</taxon>
        <taxon>Basidiobolomycetes</taxon>
        <taxon>Basidiobolales</taxon>
        <taxon>Basidiobolaceae</taxon>
        <taxon>Basidiobolus</taxon>
    </lineage>
</organism>
<accession>A0ABR2WRS9</accession>
<keyword evidence="4" id="KW-0804">Transcription</keyword>
<sequence>MDATKTSVLQFPAVAQPCSQRHPAGGANFTFQISSNGNSSKKCVNSAQKRANHNAVERARRECLNNKFQELAWAIPSLHYVRKPSKSIIVQKSLDFVQRAKSYSHVYVKEVDNLRSENKTLREELNELRLQMGLPPLSAKAEPTPLPPLLDMVDECCSDAHGSNSEIHEEDCKAKIELRSDDDPEMHSTDDDCEHDSSHSSHQTTPSSNNSVCYDFNFTPELTPDLNSIAQVGLEPYMMGNNGYSLQGEAFQPTDMDILNQPMYLSDDGSNSCFLPSDMNGFFSSSLTTTMTIPTSGALEDASVPNGSIYLGLDPSLTSMPCMTLGNNYSPKSSLA</sequence>
<protein>
    <recommendedName>
        <fullName evidence="8">BHLH domain-containing protein</fullName>
    </recommendedName>
</protein>
<keyword evidence="2" id="KW-0238">DNA-binding</keyword>
<keyword evidence="6" id="KW-0175">Coiled coil</keyword>
<feature type="compositionally biased region" description="Low complexity" evidence="7">
    <location>
        <begin position="200"/>
        <end position="210"/>
    </location>
</feature>
<dbReference type="SUPFAM" id="SSF47459">
    <property type="entry name" value="HLH, helix-loop-helix DNA-binding domain"/>
    <property type="match status" value="1"/>
</dbReference>
<dbReference type="Proteomes" id="UP001479436">
    <property type="component" value="Unassembled WGS sequence"/>
</dbReference>
<evidence type="ECO:0000256" key="6">
    <source>
        <dbReference type="SAM" id="Coils"/>
    </source>
</evidence>
<keyword evidence="10" id="KW-1185">Reference proteome</keyword>
<gene>
    <name evidence="9" type="ORF">K7432_008455</name>
</gene>
<evidence type="ECO:0000313" key="9">
    <source>
        <dbReference type="EMBL" id="KAK9764224.1"/>
    </source>
</evidence>
<evidence type="ECO:0000256" key="3">
    <source>
        <dbReference type="ARBA" id="ARBA00023159"/>
    </source>
</evidence>
<keyword evidence="3" id="KW-0010">Activator</keyword>
<dbReference type="Gene3D" id="4.10.280.10">
    <property type="entry name" value="Helix-loop-helix DNA-binding domain"/>
    <property type="match status" value="1"/>
</dbReference>
<evidence type="ECO:0000256" key="1">
    <source>
        <dbReference type="ARBA" id="ARBA00023015"/>
    </source>
</evidence>
<feature type="coiled-coil region" evidence="6">
    <location>
        <begin position="104"/>
        <end position="131"/>
    </location>
</feature>
<evidence type="ECO:0000259" key="8">
    <source>
        <dbReference type="PROSITE" id="PS50888"/>
    </source>
</evidence>
<evidence type="ECO:0000256" key="7">
    <source>
        <dbReference type="SAM" id="MobiDB-lite"/>
    </source>
</evidence>
<dbReference type="EMBL" id="JASJQH010000470">
    <property type="protein sequence ID" value="KAK9764224.1"/>
    <property type="molecule type" value="Genomic_DNA"/>
</dbReference>